<accession>A0A495IK88</accession>
<keyword evidence="1" id="KW-0812">Transmembrane</keyword>
<name>A0A495IK88_9MICO</name>
<feature type="transmembrane region" description="Helical" evidence="1">
    <location>
        <begin position="42"/>
        <end position="63"/>
    </location>
</feature>
<keyword evidence="3" id="KW-1185">Reference proteome</keyword>
<evidence type="ECO:0000313" key="2">
    <source>
        <dbReference type="EMBL" id="RKR76422.1"/>
    </source>
</evidence>
<protein>
    <submittedName>
        <fullName evidence="2">Uncharacterized protein</fullName>
    </submittedName>
</protein>
<reference evidence="2 3" key="1">
    <citation type="submission" date="2018-10" db="EMBL/GenBank/DDBJ databases">
        <title>Sequencing the genomes of 1000 actinobacteria strains.</title>
        <authorList>
            <person name="Klenk H.-P."/>
        </authorList>
    </citation>
    <scope>NUCLEOTIDE SEQUENCE [LARGE SCALE GENOMIC DNA]</scope>
    <source>
        <strain evidence="2 3">DSM 17894</strain>
    </source>
</reference>
<gene>
    <name evidence="2" type="ORF">C8E83_3597</name>
</gene>
<feature type="transmembrane region" description="Helical" evidence="1">
    <location>
        <begin position="75"/>
        <end position="96"/>
    </location>
</feature>
<keyword evidence="1" id="KW-1133">Transmembrane helix</keyword>
<dbReference type="Proteomes" id="UP000280008">
    <property type="component" value="Unassembled WGS sequence"/>
</dbReference>
<evidence type="ECO:0000256" key="1">
    <source>
        <dbReference type="SAM" id="Phobius"/>
    </source>
</evidence>
<keyword evidence="1" id="KW-0472">Membrane</keyword>
<dbReference type="AlphaFoldDB" id="A0A495IK88"/>
<comment type="caution">
    <text evidence="2">The sequence shown here is derived from an EMBL/GenBank/DDBJ whole genome shotgun (WGS) entry which is preliminary data.</text>
</comment>
<sequence length="101" mass="10427">MTAVGFVGVLISTVQIFGLNLDLYTQCSDRPANNQCTDTGFYVSVALPLIGGLAAVLAGLILASRNFRKGRPGTWFSAGALVVLAALTGVSVLIVIRATAT</sequence>
<organism evidence="2 3">
    <name type="scientific">Frondihabitans australicus</name>
    <dbReference type="NCBI Taxonomy" id="386892"/>
    <lineage>
        <taxon>Bacteria</taxon>
        <taxon>Bacillati</taxon>
        <taxon>Actinomycetota</taxon>
        <taxon>Actinomycetes</taxon>
        <taxon>Micrococcales</taxon>
        <taxon>Microbacteriaceae</taxon>
        <taxon>Frondihabitans</taxon>
    </lineage>
</organism>
<proteinExistence type="predicted"/>
<dbReference type="EMBL" id="RBKS01000001">
    <property type="protein sequence ID" value="RKR76422.1"/>
    <property type="molecule type" value="Genomic_DNA"/>
</dbReference>
<evidence type="ECO:0000313" key="3">
    <source>
        <dbReference type="Proteomes" id="UP000280008"/>
    </source>
</evidence>